<keyword evidence="1" id="KW-1133">Transmembrane helix</keyword>
<feature type="transmembrane region" description="Helical" evidence="1">
    <location>
        <begin position="128"/>
        <end position="149"/>
    </location>
</feature>
<keyword evidence="3" id="KW-1185">Reference proteome</keyword>
<name>A0AAV9G6G9_9PEZI</name>
<gene>
    <name evidence="2" type="ORF">QBC34DRAFT_430533</name>
</gene>
<dbReference type="Proteomes" id="UP001321760">
    <property type="component" value="Unassembled WGS sequence"/>
</dbReference>
<evidence type="ECO:0000313" key="3">
    <source>
        <dbReference type="Proteomes" id="UP001321760"/>
    </source>
</evidence>
<accession>A0AAV9G6G9</accession>
<dbReference type="AlphaFoldDB" id="A0AAV9G6G9"/>
<feature type="transmembrane region" description="Helical" evidence="1">
    <location>
        <begin position="237"/>
        <end position="258"/>
    </location>
</feature>
<organism evidence="2 3">
    <name type="scientific">Podospora aff. communis PSN243</name>
    <dbReference type="NCBI Taxonomy" id="3040156"/>
    <lineage>
        <taxon>Eukaryota</taxon>
        <taxon>Fungi</taxon>
        <taxon>Dikarya</taxon>
        <taxon>Ascomycota</taxon>
        <taxon>Pezizomycotina</taxon>
        <taxon>Sordariomycetes</taxon>
        <taxon>Sordariomycetidae</taxon>
        <taxon>Sordariales</taxon>
        <taxon>Podosporaceae</taxon>
        <taxon>Podospora</taxon>
    </lineage>
</organism>
<dbReference type="EMBL" id="MU865988">
    <property type="protein sequence ID" value="KAK4443687.1"/>
    <property type="molecule type" value="Genomic_DNA"/>
</dbReference>
<feature type="transmembrane region" description="Helical" evidence="1">
    <location>
        <begin position="21"/>
        <end position="42"/>
    </location>
</feature>
<comment type="caution">
    <text evidence="2">The sequence shown here is derived from an EMBL/GenBank/DDBJ whole genome shotgun (WGS) entry which is preliminary data.</text>
</comment>
<sequence length="345" mass="38513">MAREERKKFPFSTQQKWMASVIFLLVAVILLLWIAIAIGSVVEMPGLMDVYLLEMNFPACSRTLRIGYYGMCGFHDGQFACHPTGPGSKPAELHDSLYSKIVHSEAHCPTLEAISAGLKLQYEVIYCVQMGALAIFLVGIGVSVVWAFAAKAAWYKTDLLREEEDEPLSRWESRVKHCIRLHRLSYRLQPLAWGFVVLSAVVCFASTLSVSQAAGALTYASEAFPMPMEIRVGRKVLILQGVELGLLVLLLVVFLVYVHRTKTAVWRLISIHPGDPKAAPDRMDHHLTLQLQGDSMMSPCGMVSAPHQYWVKVLQRPPVPASTTTVRSRHTIVHQRQVHAELIGD</sequence>
<evidence type="ECO:0000313" key="2">
    <source>
        <dbReference type="EMBL" id="KAK4443687.1"/>
    </source>
</evidence>
<keyword evidence="1" id="KW-0812">Transmembrane</keyword>
<reference evidence="2" key="2">
    <citation type="submission" date="2023-05" db="EMBL/GenBank/DDBJ databases">
        <authorList>
            <consortium name="Lawrence Berkeley National Laboratory"/>
            <person name="Steindorff A."/>
            <person name="Hensen N."/>
            <person name="Bonometti L."/>
            <person name="Westerberg I."/>
            <person name="Brannstrom I.O."/>
            <person name="Guillou S."/>
            <person name="Cros-Aarteil S."/>
            <person name="Calhoun S."/>
            <person name="Haridas S."/>
            <person name="Kuo A."/>
            <person name="Mondo S."/>
            <person name="Pangilinan J."/>
            <person name="Riley R."/>
            <person name="Labutti K."/>
            <person name="Andreopoulos B."/>
            <person name="Lipzen A."/>
            <person name="Chen C."/>
            <person name="Yanf M."/>
            <person name="Daum C."/>
            <person name="Ng V."/>
            <person name="Clum A."/>
            <person name="Ohm R."/>
            <person name="Martin F."/>
            <person name="Silar P."/>
            <person name="Natvig D."/>
            <person name="Lalanne C."/>
            <person name="Gautier V."/>
            <person name="Ament-Velasquez S.L."/>
            <person name="Kruys A."/>
            <person name="Hutchinson M.I."/>
            <person name="Powell A.J."/>
            <person name="Barry K."/>
            <person name="Miller A.N."/>
            <person name="Grigoriev I.V."/>
            <person name="Debuchy R."/>
            <person name="Gladieux P."/>
            <person name="Thoren M.H."/>
            <person name="Johannesson H."/>
        </authorList>
    </citation>
    <scope>NUCLEOTIDE SEQUENCE</scope>
    <source>
        <strain evidence="2">PSN243</strain>
    </source>
</reference>
<feature type="transmembrane region" description="Helical" evidence="1">
    <location>
        <begin position="191"/>
        <end position="217"/>
    </location>
</feature>
<proteinExistence type="predicted"/>
<reference evidence="2" key="1">
    <citation type="journal article" date="2023" name="Mol. Phylogenet. Evol.">
        <title>Genome-scale phylogeny and comparative genomics of the fungal order Sordariales.</title>
        <authorList>
            <person name="Hensen N."/>
            <person name="Bonometti L."/>
            <person name="Westerberg I."/>
            <person name="Brannstrom I.O."/>
            <person name="Guillou S."/>
            <person name="Cros-Aarteil S."/>
            <person name="Calhoun S."/>
            <person name="Haridas S."/>
            <person name="Kuo A."/>
            <person name="Mondo S."/>
            <person name="Pangilinan J."/>
            <person name="Riley R."/>
            <person name="LaButti K."/>
            <person name="Andreopoulos B."/>
            <person name="Lipzen A."/>
            <person name="Chen C."/>
            <person name="Yan M."/>
            <person name="Daum C."/>
            <person name="Ng V."/>
            <person name="Clum A."/>
            <person name="Steindorff A."/>
            <person name="Ohm R.A."/>
            <person name="Martin F."/>
            <person name="Silar P."/>
            <person name="Natvig D.O."/>
            <person name="Lalanne C."/>
            <person name="Gautier V."/>
            <person name="Ament-Velasquez S.L."/>
            <person name="Kruys A."/>
            <person name="Hutchinson M.I."/>
            <person name="Powell A.J."/>
            <person name="Barry K."/>
            <person name="Miller A.N."/>
            <person name="Grigoriev I.V."/>
            <person name="Debuchy R."/>
            <person name="Gladieux P."/>
            <person name="Hiltunen Thoren M."/>
            <person name="Johannesson H."/>
        </authorList>
    </citation>
    <scope>NUCLEOTIDE SEQUENCE</scope>
    <source>
        <strain evidence="2">PSN243</strain>
    </source>
</reference>
<protein>
    <submittedName>
        <fullName evidence="2">Uncharacterized protein</fullName>
    </submittedName>
</protein>
<keyword evidence="1" id="KW-0472">Membrane</keyword>
<evidence type="ECO:0000256" key="1">
    <source>
        <dbReference type="SAM" id="Phobius"/>
    </source>
</evidence>